<organism evidence="1 2">
    <name type="scientific">Mycobacterium mantenii</name>
    <dbReference type="NCBI Taxonomy" id="560555"/>
    <lineage>
        <taxon>Bacteria</taxon>
        <taxon>Bacillati</taxon>
        <taxon>Actinomycetota</taxon>
        <taxon>Actinomycetes</taxon>
        <taxon>Mycobacteriales</taxon>
        <taxon>Mycobacteriaceae</taxon>
        <taxon>Mycobacterium</taxon>
        <taxon>Mycobacterium avium complex (MAC)</taxon>
    </lineage>
</organism>
<gene>
    <name evidence="1" type="ORF">MMAN_25720</name>
</gene>
<evidence type="ECO:0000313" key="2">
    <source>
        <dbReference type="Proteomes" id="UP000465812"/>
    </source>
</evidence>
<dbReference type="Proteomes" id="UP000465812">
    <property type="component" value="Chromosome"/>
</dbReference>
<sequence length="120" mass="12754">MGLNGNNSPIMLEAIPEASITVMRPYRSESTLAGMIDTANIPVVNETVNAAVAGVIRYDADNAGSRACVQYIAAKLARPAPYSAAVMRRYPGIPTRCATTTWAIAMMLSAEAPKRKGIIL</sequence>
<evidence type="ECO:0000313" key="1">
    <source>
        <dbReference type="EMBL" id="BBY38438.1"/>
    </source>
</evidence>
<proteinExistence type="predicted"/>
<accession>A0ABM7JSB0</accession>
<dbReference type="EMBL" id="AP022590">
    <property type="protein sequence ID" value="BBY38438.1"/>
    <property type="molecule type" value="Genomic_DNA"/>
</dbReference>
<protein>
    <submittedName>
        <fullName evidence="1">Uncharacterized protein</fullName>
    </submittedName>
</protein>
<name>A0ABM7JSB0_MYCNT</name>
<keyword evidence="2" id="KW-1185">Reference proteome</keyword>
<reference evidence="1 2" key="1">
    <citation type="journal article" date="2019" name="Emerg. Microbes Infect.">
        <title>Comprehensive subspecies identification of 175 nontuberculous mycobacteria species based on 7547 genomic profiles.</title>
        <authorList>
            <person name="Matsumoto Y."/>
            <person name="Kinjo T."/>
            <person name="Motooka D."/>
            <person name="Nabeya D."/>
            <person name="Jung N."/>
            <person name="Uechi K."/>
            <person name="Horii T."/>
            <person name="Iida T."/>
            <person name="Fujita J."/>
            <person name="Nakamura S."/>
        </authorList>
    </citation>
    <scope>NUCLEOTIDE SEQUENCE [LARGE SCALE GENOMIC DNA]</scope>
    <source>
        <strain evidence="1 2">JCM 18113</strain>
    </source>
</reference>